<keyword evidence="2" id="KW-0472">Membrane</keyword>
<feature type="transmembrane region" description="Helical" evidence="2">
    <location>
        <begin position="71"/>
        <end position="89"/>
    </location>
</feature>
<dbReference type="InterPro" id="IPR021315">
    <property type="entry name" value="Gap/Sap"/>
</dbReference>
<organism evidence="3 4">
    <name type="scientific">Pseudofrankia inefficax (strain DSM 45817 / CECT 9037 / DDB 130130 / EuI1c)</name>
    <name type="common">Frankia inefficax</name>
    <dbReference type="NCBI Taxonomy" id="298654"/>
    <lineage>
        <taxon>Bacteria</taxon>
        <taxon>Bacillati</taxon>
        <taxon>Actinomycetota</taxon>
        <taxon>Actinomycetes</taxon>
        <taxon>Frankiales</taxon>
        <taxon>Frankiaceae</taxon>
        <taxon>Pseudofrankia</taxon>
    </lineage>
</organism>
<keyword evidence="4" id="KW-1185">Reference proteome</keyword>
<dbReference type="Proteomes" id="UP000002484">
    <property type="component" value="Chromosome"/>
</dbReference>
<dbReference type="AlphaFoldDB" id="E3IVH1"/>
<evidence type="ECO:0000313" key="4">
    <source>
        <dbReference type="Proteomes" id="UP000002484"/>
    </source>
</evidence>
<dbReference type="OrthoDB" id="3212369at2"/>
<feature type="compositionally biased region" description="Pro residues" evidence="1">
    <location>
        <begin position="113"/>
        <end position="122"/>
    </location>
</feature>
<evidence type="ECO:0000256" key="1">
    <source>
        <dbReference type="SAM" id="MobiDB-lite"/>
    </source>
</evidence>
<protein>
    <recommendedName>
        <fullName evidence="5">GAP family protein</fullName>
    </recommendedName>
</protein>
<feature type="transmembrane region" description="Helical" evidence="2">
    <location>
        <begin position="37"/>
        <end position="59"/>
    </location>
</feature>
<feature type="transmembrane region" description="Helical" evidence="2">
    <location>
        <begin position="132"/>
        <end position="152"/>
    </location>
</feature>
<dbReference type="InParanoid" id="E3IVH1"/>
<accession>E3IVH1</accession>
<dbReference type="EMBL" id="CP002299">
    <property type="protein sequence ID" value="ADP82477.1"/>
    <property type="molecule type" value="Genomic_DNA"/>
</dbReference>
<dbReference type="KEGG" id="fri:FraEuI1c_4484"/>
<evidence type="ECO:0000313" key="3">
    <source>
        <dbReference type="EMBL" id="ADP82477.1"/>
    </source>
</evidence>
<dbReference type="Pfam" id="PF11139">
    <property type="entry name" value="SfLAP"/>
    <property type="match status" value="1"/>
</dbReference>
<evidence type="ECO:0008006" key="5">
    <source>
        <dbReference type="Google" id="ProtNLM"/>
    </source>
</evidence>
<feature type="region of interest" description="Disordered" evidence="1">
    <location>
        <begin position="106"/>
        <end position="127"/>
    </location>
</feature>
<sequence length="238" mass="24761">MTGALPLAVAAGIYPLGLAIVVRYLGDPPSLRHAFAYLGGAAAVTVGAGAAILVILRVAQLPPGEERTLGAGLQTFLGVTLLLLALWVARHRPTAIRRPPRRVEITTREAAGPAPPPVPAPKEPVGRGRPGGVRAIFLVGVTTYLPSALYVAALKKLADADLGWGVTIVALFVCASLVLLMVELPILLRLLAPRRTGLILAAYNGWMNRHGWDVVLLLAAASGLYFLASGVVTLLAGG</sequence>
<keyword evidence="2" id="KW-0812">Transmembrane</keyword>
<reference evidence="3 4" key="1">
    <citation type="submission" date="2010-10" db="EMBL/GenBank/DDBJ databases">
        <title>Complete sequence of Frankia sp. EuI1c.</title>
        <authorList>
            <consortium name="US DOE Joint Genome Institute"/>
            <person name="Lucas S."/>
            <person name="Copeland A."/>
            <person name="Lapidus A."/>
            <person name="Cheng J.-F."/>
            <person name="Bruce D."/>
            <person name="Goodwin L."/>
            <person name="Pitluck S."/>
            <person name="Chertkov O."/>
            <person name="Detter J.C."/>
            <person name="Han C."/>
            <person name="Tapia R."/>
            <person name="Land M."/>
            <person name="Hauser L."/>
            <person name="Jeffries C."/>
            <person name="Kyrpides N."/>
            <person name="Ivanova N."/>
            <person name="Mikhailova N."/>
            <person name="Beauchemin N."/>
            <person name="Sen A."/>
            <person name="Sur S.A."/>
            <person name="Gtari M."/>
            <person name="Wall L."/>
            <person name="Tisa L."/>
            <person name="Woyke T."/>
        </authorList>
    </citation>
    <scope>NUCLEOTIDE SEQUENCE [LARGE SCALE GENOMIC DNA]</scope>
    <source>
        <strain evidence="4">DSM 45817 / CECT 9037 / EuI1c</strain>
    </source>
</reference>
<dbReference type="RefSeq" id="WP_013425595.1">
    <property type="nucleotide sequence ID" value="NC_014666.1"/>
</dbReference>
<dbReference type="HOGENOM" id="CLU_1159730_0_0_11"/>
<name>E3IVH1_PSEI1</name>
<feature type="transmembrane region" description="Helical" evidence="2">
    <location>
        <begin position="164"/>
        <end position="191"/>
    </location>
</feature>
<proteinExistence type="predicted"/>
<feature type="transmembrane region" description="Helical" evidence="2">
    <location>
        <begin position="212"/>
        <end position="236"/>
    </location>
</feature>
<feature type="transmembrane region" description="Helical" evidence="2">
    <location>
        <begin position="6"/>
        <end position="25"/>
    </location>
</feature>
<evidence type="ECO:0000256" key="2">
    <source>
        <dbReference type="SAM" id="Phobius"/>
    </source>
</evidence>
<dbReference type="STRING" id="298654.FraEuI1c_4484"/>
<gene>
    <name evidence="3" type="ordered locus">FraEuI1c_4484</name>
</gene>
<keyword evidence="2" id="KW-1133">Transmembrane helix</keyword>